<feature type="transmembrane region" description="Helical" evidence="8">
    <location>
        <begin position="79"/>
        <end position="95"/>
    </location>
</feature>
<dbReference type="InterPro" id="IPR001757">
    <property type="entry name" value="P_typ_ATPase"/>
</dbReference>
<reference evidence="11" key="1">
    <citation type="submission" date="2022-01" db="EMBL/GenBank/DDBJ databases">
        <title>Lysobacter chinensis sp. nov., a bacterium isolated from cow dung compost.</title>
        <authorList>
            <person name="Zhou L.Y."/>
        </authorList>
    </citation>
    <scope>NUCLEOTIDE SEQUENCE [LARGE SCALE GENOMIC DNA]</scope>
    <source>
        <strain evidence="11">TLK-CK17</strain>
    </source>
</reference>
<feature type="transmembrane region" description="Helical" evidence="8">
    <location>
        <begin position="54"/>
        <end position="73"/>
    </location>
</feature>
<keyword evidence="6 8" id="KW-1133">Transmembrane helix</keyword>
<evidence type="ECO:0000256" key="8">
    <source>
        <dbReference type="SAM" id="Phobius"/>
    </source>
</evidence>
<dbReference type="InterPro" id="IPR023214">
    <property type="entry name" value="HAD_sf"/>
</dbReference>
<comment type="subcellular location">
    <subcellularLocation>
        <location evidence="1">Membrane</location>
        <topology evidence="1">Multi-pass membrane protein</topology>
    </subcellularLocation>
</comment>
<dbReference type="SMART" id="SM00831">
    <property type="entry name" value="Cation_ATPase_N"/>
    <property type="match status" value="1"/>
</dbReference>
<feature type="transmembrane region" description="Helical" evidence="8">
    <location>
        <begin position="745"/>
        <end position="765"/>
    </location>
</feature>
<dbReference type="Proteomes" id="UP001430796">
    <property type="component" value="Unassembled WGS sequence"/>
</dbReference>
<feature type="transmembrane region" description="Helical" evidence="8">
    <location>
        <begin position="811"/>
        <end position="829"/>
    </location>
</feature>
<dbReference type="SFLD" id="SFLDF00027">
    <property type="entry name" value="p-type_atpase"/>
    <property type="match status" value="1"/>
</dbReference>
<keyword evidence="4" id="KW-0067">ATP-binding</keyword>
<dbReference type="Gene3D" id="3.40.50.1000">
    <property type="entry name" value="HAD superfamily/HAD-like"/>
    <property type="match status" value="2"/>
</dbReference>
<dbReference type="PROSITE" id="PS00154">
    <property type="entry name" value="ATPASE_E1_E2"/>
    <property type="match status" value="1"/>
</dbReference>
<dbReference type="InterPro" id="IPR006068">
    <property type="entry name" value="ATPase_P-typ_cation-transptr_C"/>
</dbReference>
<dbReference type="PANTHER" id="PTHR42861">
    <property type="entry name" value="CALCIUM-TRANSPORTING ATPASE"/>
    <property type="match status" value="1"/>
</dbReference>
<dbReference type="Pfam" id="PF00690">
    <property type="entry name" value="Cation_ATPase_N"/>
    <property type="match status" value="1"/>
</dbReference>
<dbReference type="InterPro" id="IPR023298">
    <property type="entry name" value="ATPase_P-typ_TM_dom_sf"/>
</dbReference>
<dbReference type="RefSeq" id="WP_237052756.1">
    <property type="nucleotide sequence ID" value="NZ_JAKJPO010000001.1"/>
</dbReference>
<keyword evidence="5" id="KW-1278">Translocase</keyword>
<protein>
    <submittedName>
        <fullName evidence="10">Cation-translocating P-type ATPase</fullName>
    </submittedName>
</protein>
<evidence type="ECO:0000259" key="9">
    <source>
        <dbReference type="SMART" id="SM00831"/>
    </source>
</evidence>
<dbReference type="PRINTS" id="PR00120">
    <property type="entry name" value="HATPASE"/>
</dbReference>
<dbReference type="SFLD" id="SFLDS00003">
    <property type="entry name" value="Haloacid_Dehalogenase"/>
    <property type="match status" value="1"/>
</dbReference>
<proteinExistence type="predicted"/>
<evidence type="ECO:0000256" key="3">
    <source>
        <dbReference type="ARBA" id="ARBA00022741"/>
    </source>
</evidence>
<feature type="transmembrane region" description="Helical" evidence="8">
    <location>
        <begin position="665"/>
        <end position="686"/>
    </location>
</feature>
<dbReference type="InterPro" id="IPR059000">
    <property type="entry name" value="ATPase_P-type_domA"/>
</dbReference>
<dbReference type="Pfam" id="PF00702">
    <property type="entry name" value="Hydrolase"/>
    <property type="match status" value="1"/>
</dbReference>
<evidence type="ECO:0000256" key="1">
    <source>
        <dbReference type="ARBA" id="ARBA00004141"/>
    </source>
</evidence>
<evidence type="ECO:0000313" key="10">
    <source>
        <dbReference type="EMBL" id="MCF7220366.1"/>
    </source>
</evidence>
<dbReference type="InterPro" id="IPR044492">
    <property type="entry name" value="P_typ_ATPase_HD_dom"/>
</dbReference>
<dbReference type="Gene3D" id="2.70.150.10">
    <property type="entry name" value="Calcium-transporting ATPase, cytoplasmic transduction domain A"/>
    <property type="match status" value="1"/>
</dbReference>
<feature type="transmembrane region" description="Helical" evidence="8">
    <location>
        <begin position="232"/>
        <end position="253"/>
    </location>
</feature>
<feature type="transmembrane region" description="Helical" evidence="8">
    <location>
        <begin position="707"/>
        <end position="733"/>
    </location>
</feature>
<evidence type="ECO:0000256" key="7">
    <source>
        <dbReference type="ARBA" id="ARBA00023136"/>
    </source>
</evidence>
<feature type="transmembrane region" description="Helical" evidence="8">
    <location>
        <begin position="777"/>
        <end position="799"/>
    </location>
</feature>
<organism evidence="10 11">
    <name type="scientific">Marilutibacter chinensis</name>
    <dbReference type="NCBI Taxonomy" id="2912247"/>
    <lineage>
        <taxon>Bacteria</taxon>
        <taxon>Pseudomonadati</taxon>
        <taxon>Pseudomonadota</taxon>
        <taxon>Gammaproteobacteria</taxon>
        <taxon>Lysobacterales</taxon>
        <taxon>Lysobacteraceae</taxon>
        <taxon>Marilutibacter</taxon>
    </lineage>
</organism>
<dbReference type="NCBIfam" id="TIGR01494">
    <property type="entry name" value="ATPase_P-type"/>
    <property type="match status" value="2"/>
</dbReference>
<accession>A0ABS9HMY1</accession>
<keyword evidence="7 8" id="KW-0472">Membrane</keyword>
<comment type="caution">
    <text evidence="10">The sequence shown here is derived from an EMBL/GenBank/DDBJ whole genome shotgun (WGS) entry which is preliminary data.</text>
</comment>
<dbReference type="InterPro" id="IPR023299">
    <property type="entry name" value="ATPase_P-typ_cyto_dom_N"/>
</dbReference>
<evidence type="ECO:0000256" key="2">
    <source>
        <dbReference type="ARBA" id="ARBA00022692"/>
    </source>
</evidence>
<reference evidence="10 11" key="2">
    <citation type="submission" date="2022-01" db="EMBL/GenBank/DDBJ databases">
        <title>Lysobacter chinensis sp. nov., a bacterium isolated from cow dung compost.</title>
        <authorList>
            <person name="Liu Y."/>
        </authorList>
    </citation>
    <scope>NUCLEOTIDE SEQUENCE [LARGE SCALE GENOMIC DNA]</scope>
    <source>
        <strain evidence="10 11">TLK-CK17</strain>
    </source>
</reference>
<dbReference type="SUPFAM" id="SSF81665">
    <property type="entry name" value="Calcium ATPase, transmembrane domain M"/>
    <property type="match status" value="1"/>
</dbReference>
<dbReference type="SUPFAM" id="SSF56784">
    <property type="entry name" value="HAD-like"/>
    <property type="match status" value="1"/>
</dbReference>
<dbReference type="SUPFAM" id="SSF81653">
    <property type="entry name" value="Calcium ATPase, transduction domain A"/>
    <property type="match status" value="1"/>
</dbReference>
<evidence type="ECO:0000313" key="11">
    <source>
        <dbReference type="Proteomes" id="UP001430796"/>
    </source>
</evidence>
<keyword evidence="3" id="KW-0547">Nucleotide-binding</keyword>
<feature type="domain" description="Cation-transporting P-type ATPase N-terminal" evidence="9">
    <location>
        <begin position="9"/>
        <end position="75"/>
    </location>
</feature>
<keyword evidence="11" id="KW-1185">Reference proteome</keyword>
<feature type="transmembrane region" description="Helical" evidence="8">
    <location>
        <begin position="265"/>
        <end position="289"/>
    </location>
</feature>
<dbReference type="Gene3D" id="1.20.1110.10">
    <property type="entry name" value="Calcium-transporting ATPase, transmembrane domain"/>
    <property type="match status" value="2"/>
</dbReference>
<name>A0ABS9HMY1_9GAMM</name>
<dbReference type="EMBL" id="JAKJPO010000001">
    <property type="protein sequence ID" value="MCF7220366.1"/>
    <property type="molecule type" value="Genomic_DNA"/>
</dbReference>
<dbReference type="Pfam" id="PF00122">
    <property type="entry name" value="E1-E2_ATPase"/>
    <property type="match status" value="1"/>
</dbReference>
<dbReference type="InterPro" id="IPR004014">
    <property type="entry name" value="ATPase_P-typ_cation-transptr_N"/>
</dbReference>
<dbReference type="InterPro" id="IPR008250">
    <property type="entry name" value="ATPase_P-typ_transduc_dom_A_sf"/>
</dbReference>
<dbReference type="SFLD" id="SFLDG00002">
    <property type="entry name" value="C1.7:_P-type_atpase_like"/>
    <property type="match status" value="1"/>
</dbReference>
<evidence type="ECO:0000256" key="4">
    <source>
        <dbReference type="ARBA" id="ARBA00022840"/>
    </source>
</evidence>
<evidence type="ECO:0000256" key="6">
    <source>
        <dbReference type="ARBA" id="ARBA00022989"/>
    </source>
</evidence>
<gene>
    <name evidence="10" type="ORF">L3V18_00975</name>
</gene>
<keyword evidence="2 8" id="KW-0812">Transmembrane</keyword>
<reference evidence="10 11" key="3">
    <citation type="submission" date="2022-01" db="EMBL/GenBank/DDBJ databases">
        <authorList>
            <person name="Zhou L.Y."/>
        </authorList>
    </citation>
    <scope>NUCLEOTIDE SEQUENCE [LARGE SCALE GENOMIC DNA]</scope>
    <source>
        <strain evidence="10 11">TLK-CK17</strain>
    </source>
</reference>
<dbReference type="Pfam" id="PF00689">
    <property type="entry name" value="Cation_ATPase_C"/>
    <property type="match status" value="1"/>
</dbReference>
<dbReference type="InterPro" id="IPR018303">
    <property type="entry name" value="ATPase_P-typ_P_site"/>
</dbReference>
<dbReference type="InterPro" id="IPR036412">
    <property type="entry name" value="HAD-like_sf"/>
</dbReference>
<dbReference type="PRINTS" id="PR00119">
    <property type="entry name" value="CATATPASE"/>
</dbReference>
<feature type="transmembrane region" description="Helical" evidence="8">
    <location>
        <begin position="639"/>
        <end position="659"/>
    </location>
</feature>
<evidence type="ECO:0000256" key="5">
    <source>
        <dbReference type="ARBA" id="ARBA00022967"/>
    </source>
</evidence>
<sequence>MQNESVALDDHSVEAAAATAGLSSSEAAARLRRDGPNTLPQPDRRSRWRILRDVLTEPMLLLLLAAACVYLLLGDPREASLLAASVVLVIALTFHNERKSEDALQALRDLSSPRARVERDRRLTVLAASELVVGDRIHVAEGDRVPADARVRESAGLQADESLLTGESVPVQLDAADSDRCTLHAGTLVVSGHGIATVTATGARTAVGRIGAALHAIQPSPTPMQREIRRMVWLFAALSLASCALMVGLYVATRGNWLEALLAGITLAIANIPEEFPVVLTVFLALGAWRMSQRNALVRRTPAIEALGAITVLCVDKTGTLTENRMAVAESLPSADDDRPGGQGAASARLLETAALAGLPDSHDPMDRALRAASDSAPQPALEHLGEYPLTPALPALAHVWISPGGASAQVACKGAPEAVVGLCRLRAETRGQALQAASAMARRGLRVLGVAVASWPAGAGAPPLPASMEEFGFEWLGLVGFADPLRDGIPRAVCEARAAGIRPVMLTGDHVETAIAIAHEAGLMDRGNAMTGRELDELDDLALHRRLAEVDVFARVRPEHKLRLVDAMRRSGEVVAMTGDGVNDAPALLAAHVGIAMGGRGTDVAREAASIVLLDDNFVSIVEAIRAGRRIYDNIHRAVRYILAVHVPITGLALLPLITGGPLLLLPLHVVFIELIIDPACAIVFEREPAAPDLMRRPPRPPGARLLGPRELLVCLAQGTALFAVVVAAYAIGAAHALPTPQVAALAFTSLVAGNLGLIALYRPRRPWRQSLRQPNIAFVAVVALALATLLLATRFAPSAGWFGFAPPPLSGWLFAAILPLLVTGIMRRWRPGRAADRHGIRAGGVRPPSSSR</sequence>
<dbReference type="Gene3D" id="3.40.1110.10">
    <property type="entry name" value="Calcium-transporting ATPase, cytoplasmic domain N"/>
    <property type="match status" value="1"/>
</dbReference>